<dbReference type="PANTHER" id="PTHR43825:SF1">
    <property type="entry name" value="TRANSKETOLASE-LIKE PYRIMIDINE-BINDING DOMAIN-CONTAINING PROTEIN"/>
    <property type="match status" value="1"/>
</dbReference>
<sequence length="326" mass="34477">MDTLDVGDFASPVNVYGNANMPSLYGEAIVRLAEADARVVCLGADLTASTETNLFQDRFPDRLFHMGIAEANMVGAAAGMARSGDIPFLHSFSVFATRRCYDQIAMQMAYPRTNVKIAGFMPGLSTLLGVSHQAIDDVALIRALPNMMVMEPGLPEDVHAIVQAAYLMTGPVYMRMRRFENPANPSIPVSANDVLKGRILREGNDVAILTSGMMVDVSLQAAEALASTGVEARVINICTLKPLNEDIVTTAAKECGAVVTAENHSIIGGLGSAVAETLMEAGLTVPFKRVGIADTFAEGGSTPYLFQKYGLSAAAVENAAKSLLAG</sequence>
<accession>A0ABS1SAK2</accession>
<keyword evidence="3" id="KW-1185">Reference proteome</keyword>
<reference evidence="2 3" key="1">
    <citation type="submission" date="2021-01" db="EMBL/GenBank/DDBJ databases">
        <title>011410 draft genome.</title>
        <authorList>
            <person name="Lang L."/>
        </authorList>
    </citation>
    <scope>NUCLEOTIDE SEQUENCE [LARGE SCALE GENOMIC DNA]</scope>
    <source>
        <strain evidence="2 3">KCTC 42845</strain>
    </source>
</reference>
<dbReference type="SMART" id="SM00861">
    <property type="entry name" value="Transket_pyr"/>
    <property type="match status" value="1"/>
</dbReference>
<evidence type="ECO:0000259" key="1">
    <source>
        <dbReference type="SMART" id="SM00861"/>
    </source>
</evidence>
<proteinExistence type="predicted"/>
<protein>
    <recommendedName>
        <fullName evidence="1">Transketolase-like pyrimidine-binding domain-containing protein</fullName>
    </recommendedName>
</protein>
<comment type="caution">
    <text evidence="2">The sequence shown here is derived from an EMBL/GenBank/DDBJ whole genome shotgun (WGS) entry which is preliminary data.</text>
</comment>
<dbReference type="SUPFAM" id="SSF52922">
    <property type="entry name" value="TK C-terminal domain-like"/>
    <property type="match status" value="1"/>
</dbReference>
<evidence type="ECO:0000313" key="2">
    <source>
        <dbReference type="EMBL" id="MBL3675762.1"/>
    </source>
</evidence>
<dbReference type="EMBL" id="JAESHT010000047">
    <property type="protein sequence ID" value="MBL3675762.1"/>
    <property type="molecule type" value="Genomic_DNA"/>
</dbReference>
<dbReference type="Pfam" id="PF02779">
    <property type="entry name" value="Transket_pyr"/>
    <property type="match status" value="1"/>
</dbReference>
<evidence type="ECO:0000313" key="3">
    <source>
        <dbReference type="Proteomes" id="UP000644749"/>
    </source>
</evidence>
<gene>
    <name evidence="2" type="ORF">JL111_20090</name>
</gene>
<dbReference type="InterPro" id="IPR009014">
    <property type="entry name" value="Transketo_C/PFOR_II"/>
</dbReference>
<dbReference type="CDD" id="cd07033">
    <property type="entry name" value="TPP_PYR_DXS_TK_like"/>
    <property type="match status" value="1"/>
</dbReference>
<dbReference type="InterPro" id="IPR033248">
    <property type="entry name" value="Transketolase_C"/>
</dbReference>
<dbReference type="Pfam" id="PF02780">
    <property type="entry name" value="Transketolase_C"/>
    <property type="match status" value="1"/>
</dbReference>
<dbReference type="InterPro" id="IPR051157">
    <property type="entry name" value="PDH/Transketolase"/>
</dbReference>
<organism evidence="2 3">
    <name type="scientific">Paracoccus aerius</name>
    <dbReference type="NCBI Taxonomy" id="1915382"/>
    <lineage>
        <taxon>Bacteria</taxon>
        <taxon>Pseudomonadati</taxon>
        <taxon>Pseudomonadota</taxon>
        <taxon>Alphaproteobacteria</taxon>
        <taxon>Rhodobacterales</taxon>
        <taxon>Paracoccaceae</taxon>
        <taxon>Paracoccus</taxon>
    </lineage>
</organism>
<dbReference type="Proteomes" id="UP000644749">
    <property type="component" value="Unassembled WGS sequence"/>
</dbReference>
<feature type="domain" description="Transketolase-like pyrimidine-binding" evidence="1">
    <location>
        <begin position="19"/>
        <end position="183"/>
    </location>
</feature>
<dbReference type="InterPro" id="IPR005475">
    <property type="entry name" value="Transketolase-like_Pyr-bd"/>
</dbReference>
<name>A0ABS1SAK2_9RHOB</name>
<dbReference type="SUPFAM" id="SSF52518">
    <property type="entry name" value="Thiamin diphosphate-binding fold (THDP-binding)"/>
    <property type="match status" value="1"/>
</dbReference>
<dbReference type="Gene3D" id="3.40.50.970">
    <property type="match status" value="1"/>
</dbReference>
<dbReference type="PANTHER" id="PTHR43825">
    <property type="entry name" value="PYRUVATE DEHYDROGENASE E1 COMPONENT"/>
    <property type="match status" value="1"/>
</dbReference>
<dbReference type="Gene3D" id="3.40.50.920">
    <property type="match status" value="1"/>
</dbReference>
<dbReference type="InterPro" id="IPR029061">
    <property type="entry name" value="THDP-binding"/>
</dbReference>